<gene>
    <name evidence="2" type="ORF">M529_21455</name>
</gene>
<dbReference type="STRING" id="1346791.M529_21455"/>
<protein>
    <recommendedName>
        <fullName evidence="1">AAA domain-containing protein</fullName>
    </recommendedName>
</protein>
<dbReference type="PANTHER" id="PTHR13696:SF99">
    <property type="entry name" value="COBYRINIC ACID AC-DIAMIDE SYNTHASE"/>
    <property type="match status" value="1"/>
</dbReference>
<dbReference type="Proteomes" id="UP000015523">
    <property type="component" value="Unassembled WGS sequence"/>
</dbReference>
<sequence>MGFDGGMEVARPNGPVTVCVINLKGGVGKSTISALLARHGYSNRSLDVLAIDIDPQANLSQGLMHRGYAAFLSQQRPSIVEVFNGYLPPSSSSAVPTPLSAATQFEVIGSNGSRSLELIPSRFDFSDNLLGAVRPDPRSLARFLSANYHHKDLIIIDCAPTESVLTTAAYHASSNVLVPVKPEFFATIGFPLLQQSLSNFRNQNRGHNISVAGVVINNAFYHGGNDGGPEKARAMDEIRTESAKNGWPIYQRQMLHSRGYPKMMRGDNSYPGNAELFSRFANEFFSSVGL</sequence>
<dbReference type="eggNOG" id="COG1192">
    <property type="taxonomic scope" value="Bacteria"/>
</dbReference>
<dbReference type="SUPFAM" id="SSF52540">
    <property type="entry name" value="P-loop containing nucleoside triphosphate hydrolases"/>
    <property type="match status" value="1"/>
</dbReference>
<evidence type="ECO:0000313" key="2">
    <source>
        <dbReference type="EMBL" id="EQB30141.1"/>
    </source>
</evidence>
<name>T0IWL8_9SPHN</name>
<reference evidence="2 3" key="1">
    <citation type="journal article" date="2013" name="Genome Announc.">
        <title>Draft Genome Sequence of Sphingobium ummariense Strain RL-3, a Hexachlorocyclohexane-Degrading Bacterium.</title>
        <authorList>
            <person name="Kohli P."/>
            <person name="Dua A."/>
            <person name="Sangwan N."/>
            <person name="Oldach P."/>
            <person name="Khurana J.P."/>
            <person name="Lal R."/>
        </authorList>
    </citation>
    <scope>NUCLEOTIDE SEQUENCE [LARGE SCALE GENOMIC DNA]</scope>
    <source>
        <strain evidence="2 3">RL-3</strain>
    </source>
</reference>
<dbReference type="AlphaFoldDB" id="T0IWL8"/>
<evidence type="ECO:0000259" key="1">
    <source>
        <dbReference type="Pfam" id="PF13614"/>
    </source>
</evidence>
<dbReference type="EMBL" id="AUWY01000126">
    <property type="protein sequence ID" value="EQB30141.1"/>
    <property type="molecule type" value="Genomic_DNA"/>
</dbReference>
<dbReference type="CDD" id="cd02042">
    <property type="entry name" value="ParAB_family"/>
    <property type="match status" value="1"/>
</dbReference>
<dbReference type="InterPro" id="IPR050678">
    <property type="entry name" value="DNA_Partitioning_ATPase"/>
</dbReference>
<keyword evidence="3" id="KW-1185">Reference proteome</keyword>
<evidence type="ECO:0000313" key="3">
    <source>
        <dbReference type="Proteomes" id="UP000015523"/>
    </source>
</evidence>
<dbReference type="Gene3D" id="3.40.50.300">
    <property type="entry name" value="P-loop containing nucleotide triphosphate hydrolases"/>
    <property type="match status" value="1"/>
</dbReference>
<organism evidence="2 3">
    <name type="scientific">Sphingobium ummariense RL-3</name>
    <dbReference type="NCBI Taxonomy" id="1346791"/>
    <lineage>
        <taxon>Bacteria</taxon>
        <taxon>Pseudomonadati</taxon>
        <taxon>Pseudomonadota</taxon>
        <taxon>Alphaproteobacteria</taxon>
        <taxon>Sphingomonadales</taxon>
        <taxon>Sphingomonadaceae</taxon>
        <taxon>Sphingobium</taxon>
    </lineage>
</organism>
<dbReference type="PANTHER" id="PTHR13696">
    <property type="entry name" value="P-LOOP CONTAINING NUCLEOSIDE TRIPHOSPHATE HYDROLASE"/>
    <property type="match status" value="1"/>
</dbReference>
<feature type="domain" description="AAA" evidence="1">
    <location>
        <begin position="17"/>
        <end position="203"/>
    </location>
</feature>
<accession>T0IWL8</accession>
<dbReference type="InterPro" id="IPR027417">
    <property type="entry name" value="P-loop_NTPase"/>
</dbReference>
<dbReference type="Pfam" id="PF13614">
    <property type="entry name" value="AAA_31"/>
    <property type="match status" value="1"/>
</dbReference>
<proteinExistence type="predicted"/>
<dbReference type="InterPro" id="IPR025669">
    <property type="entry name" value="AAA_dom"/>
</dbReference>
<comment type="caution">
    <text evidence="2">The sequence shown here is derived from an EMBL/GenBank/DDBJ whole genome shotgun (WGS) entry which is preliminary data.</text>
</comment>